<dbReference type="GO" id="GO:0031405">
    <property type="term" value="F:lipoic acid binding"/>
    <property type="evidence" value="ECO:0007669"/>
    <property type="project" value="TreeGrafter"/>
</dbReference>
<dbReference type="EC" id="2.3.1.-" evidence="7"/>
<dbReference type="KEGG" id="mgik:GO620_006905"/>
<comment type="similarity">
    <text evidence="2 7">Belongs to the 2-oxoacid dehydrogenase family.</text>
</comment>
<feature type="region of interest" description="Disordered" evidence="8">
    <location>
        <begin position="199"/>
        <end position="272"/>
    </location>
</feature>
<keyword evidence="10" id="KW-1185">Reference proteome</keyword>
<dbReference type="Gene3D" id="2.40.50.100">
    <property type="match status" value="1"/>
</dbReference>
<keyword evidence="4 7" id="KW-0808">Transferase</keyword>
<dbReference type="AlphaFoldDB" id="A0A6I4IN54"/>
<dbReference type="PANTHER" id="PTHR43178">
    <property type="entry name" value="DIHYDROLIPOAMIDE ACETYLTRANSFERASE COMPONENT OF PYRUVATE DEHYDROGENASE COMPLEX"/>
    <property type="match status" value="1"/>
</dbReference>
<dbReference type="Proteomes" id="UP000429232">
    <property type="component" value="Chromosome"/>
</dbReference>
<dbReference type="InterPro" id="IPR050743">
    <property type="entry name" value="2-oxoacid_DH_E2_comp"/>
</dbReference>
<dbReference type="SUPFAM" id="SSF52777">
    <property type="entry name" value="CoA-dependent acyltransferases"/>
    <property type="match status" value="1"/>
</dbReference>
<dbReference type="InterPro" id="IPR000089">
    <property type="entry name" value="Biotin_lipoyl"/>
</dbReference>
<accession>A0A6I4IN54</accession>
<proteinExistence type="inferred from homology"/>
<dbReference type="Pfam" id="PF02817">
    <property type="entry name" value="E3_binding"/>
    <property type="match status" value="1"/>
</dbReference>
<feature type="compositionally biased region" description="Low complexity" evidence="8">
    <location>
        <begin position="88"/>
        <end position="100"/>
    </location>
</feature>
<dbReference type="InterPro" id="IPR004167">
    <property type="entry name" value="PSBD"/>
</dbReference>
<dbReference type="CDD" id="cd06849">
    <property type="entry name" value="lipoyl_domain"/>
    <property type="match status" value="1"/>
</dbReference>
<evidence type="ECO:0000256" key="2">
    <source>
        <dbReference type="ARBA" id="ARBA00007317"/>
    </source>
</evidence>
<dbReference type="GO" id="GO:0016407">
    <property type="term" value="F:acetyltransferase activity"/>
    <property type="evidence" value="ECO:0007669"/>
    <property type="project" value="TreeGrafter"/>
</dbReference>
<dbReference type="PROSITE" id="PS00189">
    <property type="entry name" value="LIPOYL"/>
    <property type="match status" value="1"/>
</dbReference>
<feature type="compositionally biased region" description="Polar residues" evidence="8">
    <location>
        <begin position="101"/>
        <end position="111"/>
    </location>
</feature>
<evidence type="ECO:0000256" key="8">
    <source>
        <dbReference type="SAM" id="MobiDB-lite"/>
    </source>
</evidence>
<keyword evidence="6 7" id="KW-0012">Acyltransferase</keyword>
<dbReference type="SUPFAM" id="SSF47005">
    <property type="entry name" value="Peripheral subunit-binding domain of 2-oxo acid dehydrogenase complex"/>
    <property type="match status" value="1"/>
</dbReference>
<evidence type="ECO:0000256" key="1">
    <source>
        <dbReference type="ARBA" id="ARBA00001938"/>
    </source>
</evidence>
<dbReference type="PANTHER" id="PTHR43178:SF5">
    <property type="entry name" value="LIPOAMIDE ACYLTRANSFERASE COMPONENT OF BRANCHED-CHAIN ALPHA-KETO ACID DEHYDROGENASE COMPLEX, MITOCHONDRIAL"/>
    <property type="match status" value="1"/>
</dbReference>
<evidence type="ECO:0000313" key="9">
    <source>
        <dbReference type="EMBL" id="QQL51171.1"/>
    </source>
</evidence>
<dbReference type="FunFam" id="3.30.559.10:FF:000007">
    <property type="entry name" value="Dihydrolipoamide acetyltransferase component of pyruvate dehydrogenase complex"/>
    <property type="match status" value="1"/>
</dbReference>
<keyword evidence="5 7" id="KW-0450">Lipoyl</keyword>
<dbReference type="InterPro" id="IPR036625">
    <property type="entry name" value="E3-bd_dom_sf"/>
</dbReference>
<dbReference type="PROSITE" id="PS51826">
    <property type="entry name" value="PSBD"/>
    <property type="match status" value="1"/>
</dbReference>
<evidence type="ECO:0000256" key="7">
    <source>
        <dbReference type="RuleBase" id="RU003423"/>
    </source>
</evidence>
<dbReference type="RefSeq" id="WP_157523744.1">
    <property type="nucleotide sequence ID" value="NZ_CP066775.1"/>
</dbReference>
<dbReference type="GO" id="GO:0005737">
    <property type="term" value="C:cytoplasm"/>
    <property type="evidence" value="ECO:0007669"/>
    <property type="project" value="TreeGrafter"/>
</dbReference>
<comment type="cofactor">
    <cofactor evidence="1 7">
        <name>(R)-lipoate</name>
        <dbReference type="ChEBI" id="CHEBI:83088"/>
    </cofactor>
</comment>
<dbReference type="InterPro" id="IPR023213">
    <property type="entry name" value="CAT-like_dom_sf"/>
</dbReference>
<dbReference type="EMBL" id="CP066775">
    <property type="protein sequence ID" value="QQL51171.1"/>
    <property type="molecule type" value="Genomic_DNA"/>
</dbReference>
<dbReference type="Pfam" id="PF00198">
    <property type="entry name" value="2-oxoacid_dh"/>
    <property type="match status" value="1"/>
</dbReference>
<organism evidence="9 10">
    <name type="scientific">Mucilaginibacter ginkgonis</name>
    <dbReference type="NCBI Taxonomy" id="2682091"/>
    <lineage>
        <taxon>Bacteria</taxon>
        <taxon>Pseudomonadati</taxon>
        <taxon>Bacteroidota</taxon>
        <taxon>Sphingobacteriia</taxon>
        <taxon>Sphingobacteriales</taxon>
        <taxon>Sphingobacteriaceae</taxon>
        <taxon>Mucilaginibacter</taxon>
    </lineage>
</organism>
<evidence type="ECO:0000313" key="10">
    <source>
        <dbReference type="Proteomes" id="UP000429232"/>
    </source>
</evidence>
<dbReference type="InterPro" id="IPR001078">
    <property type="entry name" value="2-oxoacid_DH_actylTfrase"/>
</dbReference>
<dbReference type="Gene3D" id="3.30.559.10">
    <property type="entry name" value="Chloramphenicol acetyltransferase-like domain"/>
    <property type="match status" value="1"/>
</dbReference>
<feature type="region of interest" description="Disordered" evidence="8">
    <location>
        <begin position="292"/>
        <end position="315"/>
    </location>
</feature>
<dbReference type="InterPro" id="IPR003016">
    <property type="entry name" value="2-oxoA_DH_lipoyl-BS"/>
</dbReference>
<protein>
    <recommendedName>
        <fullName evidence="7">Dihydrolipoamide acetyltransferase component of pyruvate dehydrogenase complex</fullName>
        <ecNumber evidence="7">2.3.1.-</ecNumber>
    </recommendedName>
</protein>
<dbReference type="InterPro" id="IPR011053">
    <property type="entry name" value="Single_hybrid_motif"/>
</dbReference>
<comment type="subunit">
    <text evidence="3">Forms a 24-polypeptide structural core with octahedral symmetry.</text>
</comment>
<feature type="region of interest" description="Disordered" evidence="8">
    <location>
        <begin position="88"/>
        <end position="124"/>
    </location>
</feature>
<sequence>MSDYQLLLPKMGESVAEATVIRWLKNPGDTIEADEAVLEIATDKVDSEVPSPVAGVLSQQLYKVDDVVQVGSPLAVIQTGAAQSTAPAAQPAHVAAPTVQEQSAPASQPIVSSPAPAPQAEPVKSAQIPGIDQLQNKAAAKADSNGGSKSGRFYSPLVKSIASREGIDINDLANIPGTGSEGRLTKDDLLNYLQSKKVAPQQQVSETPQSAPQASAPAAVRSQQESAPAPQPESVQQTQAPAAEPNAAQQPVRSQPQVSQPQTYQQQPAYQQQPPPYVFYPQIIMPGAYPQNEAAQQPSSAPKADDVPQKKAVSVGGEDEIIEMNRMRRLIADHMVDSKHSAPHVTSFIEVDVTNLVAWREKAKKVFEQREDSKLTFTPIFVEAVTYAIRALPMINVSVDGYNIIKRKNINIGMATALPSGNLIVPVIKKADELSLVGLAKAVNDLADRARKNKLKPEEIQDGTFTITNVGTFGNLMGTPIINQPQVAILAIGAIKKKPAVVETPSGDVIAIRHMMFLSLSYDHRVVDGSLGGAFIKKVSDYLESWDINKQI</sequence>
<evidence type="ECO:0000256" key="4">
    <source>
        <dbReference type="ARBA" id="ARBA00022679"/>
    </source>
</evidence>
<evidence type="ECO:0000256" key="3">
    <source>
        <dbReference type="ARBA" id="ARBA00011484"/>
    </source>
</evidence>
<gene>
    <name evidence="9" type="ORF">GO620_006905</name>
</gene>
<dbReference type="Gene3D" id="4.10.320.10">
    <property type="entry name" value="E3-binding domain"/>
    <property type="match status" value="1"/>
</dbReference>
<evidence type="ECO:0000256" key="6">
    <source>
        <dbReference type="ARBA" id="ARBA00023315"/>
    </source>
</evidence>
<feature type="compositionally biased region" description="Low complexity" evidence="8">
    <location>
        <begin position="208"/>
        <end position="224"/>
    </location>
</feature>
<dbReference type="PROSITE" id="PS50968">
    <property type="entry name" value="BIOTINYL_LIPOYL"/>
    <property type="match status" value="1"/>
</dbReference>
<feature type="compositionally biased region" description="Low complexity" evidence="8">
    <location>
        <begin position="236"/>
        <end position="272"/>
    </location>
</feature>
<name>A0A6I4IN54_9SPHI</name>
<dbReference type="Pfam" id="PF00364">
    <property type="entry name" value="Biotin_lipoyl"/>
    <property type="match status" value="1"/>
</dbReference>
<evidence type="ECO:0000256" key="5">
    <source>
        <dbReference type="ARBA" id="ARBA00022823"/>
    </source>
</evidence>
<reference evidence="9 10" key="1">
    <citation type="submission" date="2020-12" db="EMBL/GenBank/DDBJ databases">
        <title>HMF7856_wgs.fasta genome submission.</title>
        <authorList>
            <person name="Kang H."/>
            <person name="Kim H."/>
            <person name="Joh K."/>
        </authorList>
    </citation>
    <scope>NUCLEOTIDE SEQUENCE [LARGE SCALE GENOMIC DNA]</scope>
    <source>
        <strain evidence="9 10">HMF7856</strain>
    </source>
</reference>
<dbReference type="SUPFAM" id="SSF51230">
    <property type="entry name" value="Single hybrid motif"/>
    <property type="match status" value="1"/>
</dbReference>